<evidence type="ECO:0000313" key="4">
    <source>
        <dbReference type="Proteomes" id="UP001497623"/>
    </source>
</evidence>
<protein>
    <submittedName>
        <fullName evidence="3">Uncharacterized protein</fullName>
    </submittedName>
</protein>
<dbReference type="Proteomes" id="UP001497623">
    <property type="component" value="Unassembled WGS sequence"/>
</dbReference>
<keyword evidence="2" id="KW-0732">Signal</keyword>
<dbReference type="AlphaFoldDB" id="A0AAV2QML9"/>
<evidence type="ECO:0000256" key="1">
    <source>
        <dbReference type="SAM" id="Phobius"/>
    </source>
</evidence>
<proteinExistence type="predicted"/>
<reference evidence="3 4" key="1">
    <citation type="submission" date="2024-05" db="EMBL/GenBank/DDBJ databases">
        <authorList>
            <person name="Wallberg A."/>
        </authorList>
    </citation>
    <scope>NUCLEOTIDE SEQUENCE [LARGE SCALE GENOMIC DNA]</scope>
</reference>
<comment type="caution">
    <text evidence="3">The sequence shown here is derived from an EMBL/GenBank/DDBJ whole genome shotgun (WGS) entry which is preliminary data.</text>
</comment>
<keyword evidence="1" id="KW-0812">Transmembrane</keyword>
<evidence type="ECO:0000256" key="2">
    <source>
        <dbReference type="SAM" id="SignalP"/>
    </source>
</evidence>
<keyword evidence="1" id="KW-0472">Membrane</keyword>
<keyword evidence="1" id="KW-1133">Transmembrane helix</keyword>
<keyword evidence="4" id="KW-1185">Reference proteome</keyword>
<evidence type="ECO:0000313" key="3">
    <source>
        <dbReference type="EMBL" id="CAL4088238.1"/>
    </source>
</evidence>
<organism evidence="3 4">
    <name type="scientific">Meganyctiphanes norvegica</name>
    <name type="common">Northern krill</name>
    <name type="synonym">Thysanopoda norvegica</name>
    <dbReference type="NCBI Taxonomy" id="48144"/>
    <lineage>
        <taxon>Eukaryota</taxon>
        <taxon>Metazoa</taxon>
        <taxon>Ecdysozoa</taxon>
        <taxon>Arthropoda</taxon>
        <taxon>Crustacea</taxon>
        <taxon>Multicrustacea</taxon>
        <taxon>Malacostraca</taxon>
        <taxon>Eumalacostraca</taxon>
        <taxon>Eucarida</taxon>
        <taxon>Euphausiacea</taxon>
        <taxon>Euphausiidae</taxon>
        <taxon>Meganyctiphanes</taxon>
    </lineage>
</organism>
<dbReference type="EMBL" id="CAXKWB010007749">
    <property type="protein sequence ID" value="CAL4088238.1"/>
    <property type="molecule type" value="Genomic_DNA"/>
</dbReference>
<name>A0AAV2QML9_MEGNR</name>
<feature type="chain" id="PRO_5043506186" evidence="2">
    <location>
        <begin position="18"/>
        <end position="329"/>
    </location>
</feature>
<feature type="signal peptide" evidence="2">
    <location>
        <begin position="1"/>
        <end position="17"/>
    </location>
</feature>
<feature type="transmembrane region" description="Helical" evidence="1">
    <location>
        <begin position="217"/>
        <end position="247"/>
    </location>
</feature>
<accession>A0AAV2QML9</accession>
<sequence>MRKMLCALCPLLLGVLARLFFKKEDLKNKEIMCCKICSIVEQQSMISMKNKGDSHTHSGNMPRIQEKTVCIDNESGEVLAMRMGLRISMNHPWRLVGDYQRSPAVCQDHSSHHQDSEKRTQVKRIKFRINHALGENHESHEKSLSRNESVETYSPLKKQVNISVFKEFLFGDQVFDELFVDRVFQNRMNDRKMRMGAFKRNVSTTKFCRFIQNHVPFKLMCLICFMIIYTMFFIIPTYCPFAICLLLTIKFTYYYYMHKKIHQRAEMLSITPVFTGTVFASGLIWAVRKNCSKCKDKIHTDAVFRYYKGSWNEDTKNKCSLPIITHFLK</sequence>
<gene>
    <name evidence="3" type="ORF">MNOR_LOCUS13500</name>
</gene>
<feature type="transmembrane region" description="Helical" evidence="1">
    <location>
        <begin position="268"/>
        <end position="287"/>
    </location>
</feature>